<keyword evidence="10" id="KW-1185">Reference proteome</keyword>
<dbReference type="InterPro" id="IPR006203">
    <property type="entry name" value="GHMP_knse_ATP-bd_CS"/>
</dbReference>
<dbReference type="InterPro" id="IPR000705">
    <property type="entry name" value="Galactokinase"/>
</dbReference>
<dbReference type="PRINTS" id="PR00473">
    <property type="entry name" value="GALCTOKINASE"/>
</dbReference>
<dbReference type="GO" id="GO:0005829">
    <property type="term" value="C:cytosol"/>
    <property type="evidence" value="ECO:0007669"/>
    <property type="project" value="TreeGrafter"/>
</dbReference>
<evidence type="ECO:0000259" key="6">
    <source>
        <dbReference type="Pfam" id="PF00288"/>
    </source>
</evidence>
<evidence type="ECO:0000259" key="7">
    <source>
        <dbReference type="Pfam" id="PF08544"/>
    </source>
</evidence>
<dbReference type="GO" id="GO:0006012">
    <property type="term" value="P:galactose metabolic process"/>
    <property type="evidence" value="ECO:0007669"/>
    <property type="project" value="InterPro"/>
</dbReference>
<dbReference type="PIRSF" id="PIRSF000530">
    <property type="entry name" value="Galactokinase"/>
    <property type="match status" value="1"/>
</dbReference>
<dbReference type="EMBL" id="CP062310">
    <property type="protein sequence ID" value="QOJ79221.1"/>
    <property type="molecule type" value="Genomic_DNA"/>
</dbReference>
<dbReference type="KEGG" id="thel:IG193_01800"/>
<evidence type="ECO:0000313" key="9">
    <source>
        <dbReference type="EMBL" id="QOJ79221.1"/>
    </source>
</evidence>
<feature type="domain" description="GHMP kinase C-terminal" evidence="7">
    <location>
        <begin position="302"/>
        <end position="365"/>
    </location>
</feature>
<evidence type="ECO:0000256" key="5">
    <source>
        <dbReference type="ARBA" id="ARBA00022840"/>
    </source>
</evidence>
<evidence type="ECO:0000256" key="3">
    <source>
        <dbReference type="ARBA" id="ARBA00022741"/>
    </source>
</evidence>
<comment type="similarity">
    <text evidence="1">Belongs to the GHMP kinase family. GalK subfamily.</text>
</comment>
<keyword evidence="4 9" id="KW-0418">Kinase</keyword>
<dbReference type="RefSeq" id="WP_192819193.1">
    <property type="nucleotide sequence ID" value="NZ_CP062310.1"/>
</dbReference>
<name>A0A7L9FHT7_9CREN</name>
<gene>
    <name evidence="9" type="ORF">IG193_01800</name>
</gene>
<dbReference type="Proteomes" id="UP000594121">
    <property type="component" value="Chromosome"/>
</dbReference>
<dbReference type="AlphaFoldDB" id="A0A7L9FHT7"/>
<accession>A0A7L9FHT7</accession>
<dbReference type="InterPro" id="IPR020568">
    <property type="entry name" value="Ribosomal_Su5_D2-typ_SF"/>
</dbReference>
<feature type="domain" description="Galactokinase N-terminal" evidence="8">
    <location>
        <begin position="15"/>
        <end position="52"/>
    </location>
</feature>
<dbReference type="InterPro" id="IPR019539">
    <property type="entry name" value="GalKase_N"/>
</dbReference>
<keyword evidence="2" id="KW-0808">Transferase</keyword>
<dbReference type="GO" id="GO:0005524">
    <property type="term" value="F:ATP binding"/>
    <property type="evidence" value="ECO:0007669"/>
    <property type="project" value="UniProtKB-KW"/>
</dbReference>
<sequence length="394" mass="43581">MKVPAVLFEVAPKRPVLVSSAPGRVDFLNTHQDYKGLPVVPIAVNLRTYVAVLEESTLFEVESLNLREEGQEYRDRFGPEPQLLPGRWWGNYLRSCVIALERKAGVKLGKGFKALIYSEVPVGSGLSSSAALEVAFLKALDSFFNLGLSAQELAETAFYAENTVAGIPCGRLDQYASAFGGAILLYPRPPVRVEPLDIGSLDFIVVDSGIRHSVAEIHPRRQAEINQALSLLLSFQDLPPTLREKLAPDYSRARWEEITFDEVKPFLDRLPDRLAKRVAFTILMHESTMRAVDLIKSGSLSRELLAREINVQHELLRDYYDVSLPELEELRRVMMSSGAIAVKISGAGLGGSLFALTGEGVEEKVKVIDSALKAGARKGWPLKPDQGARIEYHI</sequence>
<evidence type="ECO:0000256" key="1">
    <source>
        <dbReference type="ARBA" id="ARBA00006566"/>
    </source>
</evidence>
<dbReference type="Pfam" id="PF08544">
    <property type="entry name" value="GHMP_kinases_C"/>
    <property type="match status" value="1"/>
</dbReference>
<dbReference type="SUPFAM" id="SSF54211">
    <property type="entry name" value="Ribosomal protein S5 domain 2-like"/>
    <property type="match status" value="1"/>
</dbReference>
<dbReference type="Pfam" id="PF00288">
    <property type="entry name" value="GHMP_kinases_N"/>
    <property type="match status" value="1"/>
</dbReference>
<evidence type="ECO:0000256" key="4">
    <source>
        <dbReference type="ARBA" id="ARBA00022777"/>
    </source>
</evidence>
<feature type="domain" description="GHMP kinase N-terminal" evidence="6">
    <location>
        <begin position="91"/>
        <end position="181"/>
    </location>
</feature>
<dbReference type="PROSITE" id="PS00627">
    <property type="entry name" value="GHMP_KINASES_ATP"/>
    <property type="match status" value="1"/>
</dbReference>
<proteinExistence type="inferred from homology"/>
<dbReference type="InterPro" id="IPR013750">
    <property type="entry name" value="GHMP_kinase_C_dom"/>
</dbReference>
<evidence type="ECO:0000256" key="2">
    <source>
        <dbReference type="ARBA" id="ARBA00022679"/>
    </source>
</evidence>
<dbReference type="Gene3D" id="3.30.70.890">
    <property type="entry name" value="GHMP kinase, C-terminal domain"/>
    <property type="match status" value="1"/>
</dbReference>
<dbReference type="Pfam" id="PF10509">
    <property type="entry name" value="GalKase_gal_bdg"/>
    <property type="match status" value="1"/>
</dbReference>
<dbReference type="GO" id="GO:0004335">
    <property type="term" value="F:galactokinase activity"/>
    <property type="evidence" value="ECO:0007669"/>
    <property type="project" value="InterPro"/>
</dbReference>
<dbReference type="InParanoid" id="A0A7L9FHT7"/>
<reference evidence="9 10" key="1">
    <citation type="submission" date="2020-10" db="EMBL/GenBank/DDBJ databases">
        <title>Thermofilum lucidum 3507LT sp. nov. a novel member of Thermofilaceae family isolated from Chile hot spring, and proposal of description order Thermofilales.</title>
        <authorList>
            <person name="Zayulina K.S."/>
            <person name="Elcheninov A.G."/>
            <person name="Toshchakov S.V."/>
            <person name="Kublanov I.V."/>
        </authorList>
    </citation>
    <scope>NUCLEOTIDE SEQUENCE [LARGE SCALE GENOMIC DNA]</scope>
    <source>
        <strain evidence="9 10">3507LT</strain>
    </source>
</reference>
<keyword evidence="3" id="KW-0547">Nucleotide-binding</keyword>
<keyword evidence="5" id="KW-0067">ATP-binding</keyword>
<organism evidence="9 10">
    <name type="scientific">Infirmifilum lucidum</name>
    <dbReference type="NCBI Taxonomy" id="2776706"/>
    <lineage>
        <taxon>Archaea</taxon>
        <taxon>Thermoproteota</taxon>
        <taxon>Thermoprotei</taxon>
        <taxon>Thermofilales</taxon>
        <taxon>Thermofilaceae</taxon>
        <taxon>Infirmifilum</taxon>
    </lineage>
</organism>
<evidence type="ECO:0000259" key="8">
    <source>
        <dbReference type="Pfam" id="PF10509"/>
    </source>
</evidence>
<dbReference type="InterPro" id="IPR006204">
    <property type="entry name" value="GHMP_kinase_N_dom"/>
</dbReference>
<evidence type="ECO:0000313" key="10">
    <source>
        <dbReference type="Proteomes" id="UP000594121"/>
    </source>
</evidence>
<dbReference type="InterPro" id="IPR014721">
    <property type="entry name" value="Ribsml_uS5_D2-typ_fold_subgr"/>
</dbReference>
<dbReference type="InterPro" id="IPR006206">
    <property type="entry name" value="Mevalonate/galactokinase"/>
</dbReference>
<dbReference type="InterPro" id="IPR036554">
    <property type="entry name" value="GHMP_kinase_C_sf"/>
</dbReference>
<protein>
    <submittedName>
        <fullName evidence="9">GHMP kinase</fullName>
    </submittedName>
</protein>
<dbReference type="SUPFAM" id="SSF55060">
    <property type="entry name" value="GHMP Kinase, C-terminal domain"/>
    <property type="match status" value="1"/>
</dbReference>
<dbReference type="GeneID" id="59148590"/>
<dbReference type="PANTHER" id="PTHR10457">
    <property type="entry name" value="MEVALONATE KINASE/GALACTOKINASE"/>
    <property type="match status" value="1"/>
</dbReference>
<dbReference type="PRINTS" id="PR00959">
    <property type="entry name" value="MEVGALKINASE"/>
</dbReference>
<dbReference type="PANTHER" id="PTHR10457:SF7">
    <property type="entry name" value="GALACTOKINASE-RELATED"/>
    <property type="match status" value="1"/>
</dbReference>
<dbReference type="Gene3D" id="3.30.230.10">
    <property type="match status" value="1"/>
</dbReference>